<feature type="non-terminal residue" evidence="1">
    <location>
        <position position="20"/>
    </location>
</feature>
<proteinExistence type="predicted"/>
<protein>
    <submittedName>
        <fullName evidence="1">Uncharacterized protein</fullName>
    </submittedName>
</protein>
<dbReference type="EMBL" id="LSSM01004960">
    <property type="protein sequence ID" value="OMJ13733.1"/>
    <property type="molecule type" value="Genomic_DNA"/>
</dbReference>
<comment type="caution">
    <text evidence="1">The sequence shown here is derived from an EMBL/GenBank/DDBJ whole genome shotgun (WGS) entry which is preliminary data.</text>
</comment>
<dbReference type="AlphaFoldDB" id="A0A1R1XGL4"/>
<evidence type="ECO:0000313" key="1">
    <source>
        <dbReference type="EMBL" id="OMJ13733.1"/>
    </source>
</evidence>
<gene>
    <name evidence="1" type="ORF">AYI69_g8868</name>
</gene>
<name>A0A1R1XGL4_9FUNG</name>
<evidence type="ECO:0000313" key="2">
    <source>
        <dbReference type="Proteomes" id="UP000187429"/>
    </source>
</evidence>
<reference evidence="2" key="1">
    <citation type="submission" date="2017-01" db="EMBL/GenBank/DDBJ databases">
        <authorList>
            <person name="Wang Y."/>
            <person name="White M."/>
            <person name="Kvist S."/>
            <person name="Moncalvo J.-M."/>
        </authorList>
    </citation>
    <scope>NUCLEOTIDE SEQUENCE [LARGE SCALE GENOMIC DNA]</scope>
    <source>
        <strain evidence="2">ID-206-W2</strain>
    </source>
</reference>
<organism evidence="1 2">
    <name type="scientific">Smittium culicis</name>
    <dbReference type="NCBI Taxonomy" id="133412"/>
    <lineage>
        <taxon>Eukaryota</taxon>
        <taxon>Fungi</taxon>
        <taxon>Fungi incertae sedis</taxon>
        <taxon>Zoopagomycota</taxon>
        <taxon>Kickxellomycotina</taxon>
        <taxon>Harpellomycetes</taxon>
        <taxon>Harpellales</taxon>
        <taxon>Legeriomycetaceae</taxon>
        <taxon>Smittium</taxon>
    </lineage>
</organism>
<keyword evidence="2" id="KW-1185">Reference proteome</keyword>
<accession>A0A1R1XGL4</accession>
<dbReference type="Proteomes" id="UP000187429">
    <property type="component" value="Unassembled WGS sequence"/>
</dbReference>
<sequence>MGLVRVQEQLLCSKQNSCFQ</sequence>